<protein>
    <submittedName>
        <fullName evidence="1">STAS/SEC14 domain-containing protein</fullName>
    </submittedName>
</protein>
<dbReference type="SUPFAM" id="SSF52091">
    <property type="entry name" value="SpoIIaa-like"/>
    <property type="match status" value="1"/>
</dbReference>
<comment type="caution">
    <text evidence="1">The sequence shown here is derived from an EMBL/GenBank/DDBJ whole genome shotgun (WGS) entry which is preliminary data.</text>
</comment>
<keyword evidence="2" id="KW-1185">Reference proteome</keyword>
<dbReference type="EMBL" id="JBBJUP010000003">
    <property type="protein sequence ID" value="MEJ8278171.1"/>
    <property type="molecule type" value="Genomic_DNA"/>
</dbReference>
<dbReference type="Pfam" id="PF11964">
    <property type="entry name" value="SpoIIAA-like"/>
    <property type="match status" value="1"/>
</dbReference>
<evidence type="ECO:0000313" key="2">
    <source>
        <dbReference type="Proteomes" id="UP001364211"/>
    </source>
</evidence>
<dbReference type="InterPro" id="IPR036513">
    <property type="entry name" value="STAS_dom_sf"/>
</dbReference>
<gene>
    <name evidence="1" type="ORF">WJX68_04425</name>
</gene>
<dbReference type="InterPro" id="IPR021866">
    <property type="entry name" value="SpoIIAA-like"/>
</dbReference>
<accession>A0ABU8T2L7</accession>
<sequence>MLRLVDGLPDGVVGVAASGVLTGADLVDVLVPALRSADGGALLLEVDDTTDTAVPGACGPLPDPDVPPVRACAITAAPGTVAAARRIAAALRPRRTRVFGPAERDAAVAWLAAGPPARRRAAATDLLPA</sequence>
<organism evidence="1 2">
    <name type="scientific">Pseudonocardia spirodelae</name>
    <dbReference type="NCBI Taxonomy" id="3133431"/>
    <lineage>
        <taxon>Bacteria</taxon>
        <taxon>Bacillati</taxon>
        <taxon>Actinomycetota</taxon>
        <taxon>Actinomycetes</taxon>
        <taxon>Pseudonocardiales</taxon>
        <taxon>Pseudonocardiaceae</taxon>
        <taxon>Pseudonocardia</taxon>
    </lineage>
</organism>
<evidence type="ECO:0000313" key="1">
    <source>
        <dbReference type="EMBL" id="MEJ8278171.1"/>
    </source>
</evidence>
<dbReference type="RefSeq" id="WP_340286295.1">
    <property type="nucleotide sequence ID" value="NZ_JBBJUP010000003.1"/>
</dbReference>
<name>A0ABU8T2L7_9PSEU</name>
<dbReference type="Proteomes" id="UP001364211">
    <property type="component" value="Unassembled WGS sequence"/>
</dbReference>
<reference evidence="1 2" key="1">
    <citation type="submission" date="2024-03" db="EMBL/GenBank/DDBJ databases">
        <title>Draft genome sequence of Pseudonocardia sp. DW16-2.</title>
        <authorList>
            <person name="Duangmal K."/>
        </authorList>
    </citation>
    <scope>NUCLEOTIDE SEQUENCE [LARGE SCALE GENOMIC DNA]</scope>
    <source>
        <strain evidence="1 2">DW16-2</strain>
    </source>
</reference>
<proteinExistence type="predicted"/>